<feature type="compositionally biased region" description="Basic and acidic residues" evidence="18">
    <location>
        <begin position="540"/>
        <end position="553"/>
    </location>
</feature>
<keyword evidence="15" id="KW-0460">Magnesium</keyword>
<dbReference type="Pfam" id="PF10150">
    <property type="entry name" value="RNase_E_G"/>
    <property type="match status" value="1"/>
</dbReference>
<feature type="compositionally biased region" description="Polar residues" evidence="18">
    <location>
        <begin position="635"/>
        <end position="646"/>
    </location>
</feature>
<keyword evidence="6" id="KW-0963">Cytoplasm</keyword>
<sequence>MTNQDQKILINVEDDETRIAFINGSKLENLHIEQTHRSQKVGNIYCGKVVKVQPSFQAAFINYGEARHGFLSLSDINFQVYKPNRQGRGKPSISQVLKPGQKILVQVIKDEIAHKGATLTTNISLAGRFIVYMPDSDRGGVSRKIEDEEQRTRLRHLLKGLGSEDASAIIRTVGVDRSLTELKRDFTNLRRTWNEIKSDHDDQSIPGLIYQEEDSIVRMIRDFYHDDVSEVVIDEPIAFQHALEFFQAHIPKEQKKLQLYLGEKSLFASYEIEEQIEVLHQNKVPLLSGGSIIITQTEALVAIDVNSGRSTQEKNIESTAFRTNMEAAEEVSRQLRLRNMGGLIVVDFIDMENSKNRLAVEQKMEEELAADKSKTSVSSISKFGLMELSRQRISAGLSLNSAVLSVSNRILRKIHDSIIEQKVLQVHLRLPLELATHLLNVKRQRLTQMEIDFGVQISITPDLQLGAEEIPEMEITIKEQNGEEKRTSVPISAADMRDEKPARKKGRRKKETDKNDITLSDPGIPDNKTGEEQVNAAEEADLKSKTEVVENKSGKAQKAGKTNLNKKFQNKQEKTETSEQEKISDSEKHKKINLIEKKPASTEVSDGVLFMSVHESLAKHDSKENKTSDTEHSLGENSKSETSMYSSVHLHGTTYSENIISKDSDETISKENFAETDMYSSVHLADKELIEAKGLSSKEPAEKSSKSEKTKAKAAKKPTKKTQSKSIKNKSAASESNVPDEVKKEKTVKSQSESKLKSGTKSKILKKEGTVAKKAPHKSKKPVSRNKEKVSASKSNQATKPRDKTKNTTKN</sequence>
<dbReference type="AlphaFoldDB" id="A0A381XC71"/>
<feature type="compositionally biased region" description="Basic and acidic residues" evidence="18">
    <location>
        <begin position="800"/>
        <end position="811"/>
    </location>
</feature>
<evidence type="ECO:0000313" key="20">
    <source>
        <dbReference type="EMBL" id="SVA62162.1"/>
    </source>
</evidence>
<evidence type="ECO:0000256" key="4">
    <source>
        <dbReference type="ARBA" id="ARBA00017719"/>
    </source>
</evidence>
<dbReference type="InterPro" id="IPR012340">
    <property type="entry name" value="NA-bd_OB-fold"/>
</dbReference>
<comment type="subcellular location">
    <subcellularLocation>
        <location evidence="2">Cytoplasm</location>
    </subcellularLocation>
</comment>
<evidence type="ECO:0000256" key="10">
    <source>
        <dbReference type="ARBA" id="ARBA00022722"/>
    </source>
</evidence>
<dbReference type="Gene3D" id="3.40.1260.20">
    <property type="entry name" value="Ribonuclease E, catalytic domain"/>
    <property type="match status" value="1"/>
</dbReference>
<dbReference type="Pfam" id="PF00575">
    <property type="entry name" value="S1"/>
    <property type="match status" value="1"/>
</dbReference>
<evidence type="ECO:0000256" key="5">
    <source>
        <dbReference type="ARBA" id="ARBA00022475"/>
    </source>
</evidence>
<dbReference type="InterPro" id="IPR004659">
    <property type="entry name" value="RNase_E/G"/>
</dbReference>
<keyword evidence="10" id="KW-0540">Nuclease</keyword>
<dbReference type="CDD" id="cd04453">
    <property type="entry name" value="S1_RNase_E"/>
    <property type="match status" value="1"/>
</dbReference>
<evidence type="ECO:0000256" key="7">
    <source>
        <dbReference type="ARBA" id="ARBA00022519"/>
    </source>
</evidence>
<feature type="region of interest" description="Disordered" evidence="18">
    <location>
        <begin position="616"/>
        <end position="664"/>
    </location>
</feature>
<dbReference type="PANTHER" id="PTHR30001">
    <property type="entry name" value="RIBONUCLEASE"/>
    <property type="match status" value="1"/>
</dbReference>
<dbReference type="InterPro" id="IPR003029">
    <property type="entry name" value="S1_domain"/>
</dbReference>
<dbReference type="InterPro" id="IPR048583">
    <property type="entry name" value="RNase_E_G_thioredoxin-like"/>
</dbReference>
<evidence type="ECO:0000256" key="18">
    <source>
        <dbReference type="SAM" id="MobiDB-lite"/>
    </source>
</evidence>
<feature type="compositionally biased region" description="Basic and acidic residues" evidence="18">
    <location>
        <begin position="477"/>
        <end position="487"/>
    </location>
</feature>
<evidence type="ECO:0000256" key="8">
    <source>
        <dbReference type="ARBA" id="ARBA00022552"/>
    </source>
</evidence>
<dbReference type="Pfam" id="PF20833">
    <property type="entry name" value="RNase_E_G_Thio"/>
    <property type="match status" value="1"/>
</dbReference>
<comment type="cofactor">
    <cofactor evidence="1">
        <name>Mg(2+)</name>
        <dbReference type="ChEBI" id="CHEBI:18420"/>
    </cofactor>
</comment>
<evidence type="ECO:0000256" key="12">
    <source>
        <dbReference type="ARBA" id="ARBA00022730"/>
    </source>
</evidence>
<dbReference type="PROSITE" id="PS50126">
    <property type="entry name" value="S1"/>
    <property type="match status" value="1"/>
</dbReference>
<evidence type="ECO:0000256" key="6">
    <source>
        <dbReference type="ARBA" id="ARBA00022490"/>
    </source>
</evidence>
<keyword evidence="9" id="KW-0819">tRNA processing</keyword>
<dbReference type="GO" id="GO:0019843">
    <property type="term" value="F:rRNA binding"/>
    <property type="evidence" value="ECO:0007669"/>
    <property type="project" value="UniProtKB-KW"/>
</dbReference>
<keyword evidence="12" id="KW-0699">rRNA-binding</keyword>
<evidence type="ECO:0000256" key="16">
    <source>
        <dbReference type="ARBA" id="ARBA00022884"/>
    </source>
</evidence>
<dbReference type="PANTHER" id="PTHR30001:SF1">
    <property type="entry name" value="RIBONUCLEASE E_G-LIKE PROTEIN, CHLOROPLASTIC"/>
    <property type="match status" value="1"/>
</dbReference>
<keyword evidence="11" id="KW-0479">Metal-binding</keyword>
<feature type="region of interest" description="Disordered" evidence="18">
    <location>
        <begin position="477"/>
        <end position="598"/>
    </location>
</feature>
<accession>A0A381XC71</accession>
<keyword evidence="16" id="KW-0694">RNA-binding</keyword>
<dbReference type="GO" id="GO:0004540">
    <property type="term" value="F:RNA nuclease activity"/>
    <property type="evidence" value="ECO:0007669"/>
    <property type="project" value="InterPro"/>
</dbReference>
<feature type="domain" description="S1 motif" evidence="19">
    <location>
        <begin position="42"/>
        <end position="122"/>
    </location>
</feature>
<dbReference type="GO" id="GO:0046872">
    <property type="term" value="F:metal ion binding"/>
    <property type="evidence" value="ECO:0007669"/>
    <property type="project" value="UniProtKB-KW"/>
</dbReference>
<feature type="region of interest" description="Disordered" evidence="18">
    <location>
        <begin position="692"/>
        <end position="811"/>
    </location>
</feature>
<dbReference type="InterPro" id="IPR019307">
    <property type="entry name" value="RNA-bd_AU-1/RNase_E/G"/>
</dbReference>
<dbReference type="SMART" id="SM00316">
    <property type="entry name" value="S1"/>
    <property type="match status" value="1"/>
</dbReference>
<evidence type="ECO:0000256" key="3">
    <source>
        <dbReference type="ARBA" id="ARBA00005663"/>
    </source>
</evidence>
<proteinExistence type="inferred from homology"/>
<evidence type="ECO:0000256" key="9">
    <source>
        <dbReference type="ARBA" id="ARBA00022694"/>
    </source>
</evidence>
<feature type="compositionally biased region" description="Basic and acidic residues" evidence="18">
    <location>
        <begin position="570"/>
        <end position="598"/>
    </location>
</feature>
<dbReference type="GO" id="GO:0008033">
    <property type="term" value="P:tRNA processing"/>
    <property type="evidence" value="ECO:0007669"/>
    <property type="project" value="UniProtKB-KW"/>
</dbReference>
<dbReference type="GO" id="GO:0016787">
    <property type="term" value="F:hydrolase activity"/>
    <property type="evidence" value="ECO:0007669"/>
    <property type="project" value="UniProtKB-KW"/>
</dbReference>
<evidence type="ECO:0000256" key="11">
    <source>
        <dbReference type="ARBA" id="ARBA00022723"/>
    </source>
</evidence>
<organism evidence="20">
    <name type="scientific">marine metagenome</name>
    <dbReference type="NCBI Taxonomy" id="408172"/>
    <lineage>
        <taxon>unclassified sequences</taxon>
        <taxon>metagenomes</taxon>
        <taxon>ecological metagenomes</taxon>
    </lineage>
</organism>
<reference evidence="20" key="1">
    <citation type="submission" date="2018-05" db="EMBL/GenBank/DDBJ databases">
        <authorList>
            <person name="Lanie J.A."/>
            <person name="Ng W.-L."/>
            <person name="Kazmierczak K.M."/>
            <person name="Andrzejewski T.M."/>
            <person name="Davidsen T.M."/>
            <person name="Wayne K.J."/>
            <person name="Tettelin H."/>
            <person name="Glass J.I."/>
            <person name="Rusch D."/>
            <person name="Podicherti R."/>
            <person name="Tsui H.-C.T."/>
            <person name="Winkler M.E."/>
        </authorList>
    </citation>
    <scope>NUCLEOTIDE SEQUENCE</scope>
</reference>
<dbReference type="EMBL" id="UINC01014600">
    <property type="protein sequence ID" value="SVA62162.1"/>
    <property type="molecule type" value="Genomic_DNA"/>
</dbReference>
<gene>
    <name evidence="20" type="ORF">METZ01_LOCUS115016</name>
</gene>
<comment type="similarity">
    <text evidence="3">Belongs to the RNase E/G family. RNase G subfamily.</text>
</comment>
<evidence type="ECO:0000256" key="1">
    <source>
        <dbReference type="ARBA" id="ARBA00001946"/>
    </source>
</evidence>
<feature type="compositionally biased region" description="Basic and acidic residues" evidence="18">
    <location>
        <begin position="699"/>
        <end position="711"/>
    </location>
</feature>
<keyword evidence="8" id="KW-0698">rRNA processing</keyword>
<evidence type="ECO:0000256" key="2">
    <source>
        <dbReference type="ARBA" id="ARBA00004496"/>
    </source>
</evidence>
<name>A0A381XC71_9ZZZZ</name>
<evidence type="ECO:0000256" key="15">
    <source>
        <dbReference type="ARBA" id="ARBA00022842"/>
    </source>
</evidence>
<evidence type="ECO:0000259" key="19">
    <source>
        <dbReference type="PROSITE" id="PS50126"/>
    </source>
</evidence>
<keyword evidence="7" id="KW-0997">Cell inner membrane</keyword>
<keyword evidence="5" id="KW-1003">Cell membrane</keyword>
<feature type="compositionally biased region" description="Basic residues" evidence="18">
    <location>
        <begin position="712"/>
        <end position="723"/>
    </location>
</feature>
<dbReference type="GO" id="GO:0004519">
    <property type="term" value="F:endonuclease activity"/>
    <property type="evidence" value="ECO:0007669"/>
    <property type="project" value="UniProtKB-KW"/>
</dbReference>
<evidence type="ECO:0000256" key="17">
    <source>
        <dbReference type="ARBA" id="ARBA00023136"/>
    </source>
</evidence>
<keyword evidence="17" id="KW-0472">Membrane</keyword>
<dbReference type="Gene3D" id="2.40.50.140">
    <property type="entry name" value="Nucleic acid-binding proteins"/>
    <property type="match status" value="1"/>
</dbReference>
<dbReference type="NCBIfam" id="TIGR00757">
    <property type="entry name" value="RNaseEG"/>
    <property type="match status" value="1"/>
</dbReference>
<dbReference type="GO" id="GO:0006364">
    <property type="term" value="P:rRNA processing"/>
    <property type="evidence" value="ECO:0007669"/>
    <property type="project" value="UniProtKB-KW"/>
</dbReference>
<feature type="compositionally biased region" description="Basic and acidic residues" evidence="18">
    <location>
        <begin position="740"/>
        <end position="756"/>
    </location>
</feature>
<evidence type="ECO:0000256" key="14">
    <source>
        <dbReference type="ARBA" id="ARBA00022801"/>
    </source>
</evidence>
<feature type="compositionally biased region" description="Basic and acidic residues" evidence="18">
    <location>
        <begin position="616"/>
        <end position="634"/>
    </location>
</feature>
<protein>
    <recommendedName>
        <fullName evidence="4">Ribonuclease G</fullName>
    </recommendedName>
</protein>
<feature type="compositionally biased region" description="Basic residues" evidence="18">
    <location>
        <begin position="774"/>
        <end position="784"/>
    </location>
</feature>
<dbReference type="SUPFAM" id="SSF50249">
    <property type="entry name" value="Nucleic acid-binding proteins"/>
    <property type="match status" value="1"/>
</dbReference>
<evidence type="ECO:0000256" key="13">
    <source>
        <dbReference type="ARBA" id="ARBA00022759"/>
    </source>
</evidence>
<dbReference type="GO" id="GO:0005737">
    <property type="term" value="C:cytoplasm"/>
    <property type="evidence" value="ECO:0007669"/>
    <property type="project" value="UniProtKB-SubCell"/>
</dbReference>
<keyword evidence="13" id="KW-0255">Endonuclease</keyword>
<keyword evidence="14" id="KW-0378">Hydrolase</keyword>